<evidence type="ECO:0000256" key="3">
    <source>
        <dbReference type="ARBA" id="ARBA00022840"/>
    </source>
</evidence>
<dbReference type="Pfam" id="PF00005">
    <property type="entry name" value="ABC_tran"/>
    <property type="match status" value="1"/>
</dbReference>
<comment type="caution">
    <text evidence="5">The sequence shown here is derived from an EMBL/GenBank/DDBJ whole genome shotgun (WGS) entry which is preliminary data.</text>
</comment>
<reference evidence="5 6" key="1">
    <citation type="journal article" date="2019" name="Nat. Microbiol.">
        <title>Mediterranean grassland soil C-N compound turnover is dependent on rainfall and depth, and is mediated by genomically divergent microorganisms.</title>
        <authorList>
            <person name="Diamond S."/>
            <person name="Andeer P.F."/>
            <person name="Li Z."/>
            <person name="Crits-Christoph A."/>
            <person name="Burstein D."/>
            <person name="Anantharaman K."/>
            <person name="Lane K.R."/>
            <person name="Thomas B.C."/>
            <person name="Pan C."/>
            <person name="Northen T.R."/>
            <person name="Banfield J.F."/>
        </authorList>
    </citation>
    <scope>NUCLEOTIDE SEQUENCE [LARGE SCALE GENOMIC DNA]</scope>
    <source>
        <strain evidence="5">NP_3</strain>
    </source>
</reference>
<keyword evidence="2" id="KW-0547">Nucleotide-binding</keyword>
<dbReference type="GO" id="GO:0005886">
    <property type="term" value="C:plasma membrane"/>
    <property type="evidence" value="ECO:0007669"/>
    <property type="project" value="TreeGrafter"/>
</dbReference>
<dbReference type="GO" id="GO:0022857">
    <property type="term" value="F:transmembrane transporter activity"/>
    <property type="evidence" value="ECO:0007669"/>
    <property type="project" value="TreeGrafter"/>
</dbReference>
<evidence type="ECO:0000313" key="5">
    <source>
        <dbReference type="EMBL" id="TMI88946.1"/>
    </source>
</evidence>
<dbReference type="InterPro" id="IPR027417">
    <property type="entry name" value="P-loop_NTPase"/>
</dbReference>
<dbReference type="InterPro" id="IPR017911">
    <property type="entry name" value="MacB-like_ATP-bd"/>
</dbReference>
<dbReference type="PANTHER" id="PTHR24220">
    <property type="entry name" value="IMPORT ATP-BINDING PROTEIN"/>
    <property type="match status" value="1"/>
</dbReference>
<dbReference type="SUPFAM" id="SSF52540">
    <property type="entry name" value="P-loop containing nucleoside triphosphate hydrolases"/>
    <property type="match status" value="1"/>
</dbReference>
<dbReference type="EMBL" id="VBAK01000132">
    <property type="protein sequence ID" value="TMI88946.1"/>
    <property type="molecule type" value="Genomic_DNA"/>
</dbReference>
<gene>
    <name evidence="5" type="ORF">E6H00_11280</name>
</gene>
<keyword evidence="3 5" id="KW-0067">ATP-binding</keyword>
<evidence type="ECO:0000256" key="1">
    <source>
        <dbReference type="ARBA" id="ARBA00022448"/>
    </source>
</evidence>
<dbReference type="AlphaFoldDB" id="A0A537K0F0"/>
<dbReference type="Proteomes" id="UP000318509">
    <property type="component" value="Unassembled WGS sequence"/>
</dbReference>
<dbReference type="Gene3D" id="3.40.50.300">
    <property type="entry name" value="P-loop containing nucleotide triphosphate hydrolases"/>
    <property type="match status" value="1"/>
</dbReference>
<dbReference type="GO" id="GO:0016887">
    <property type="term" value="F:ATP hydrolysis activity"/>
    <property type="evidence" value="ECO:0007669"/>
    <property type="project" value="InterPro"/>
</dbReference>
<organism evidence="5 6">
    <name type="scientific">Candidatus Segetimicrobium genomatis</name>
    <dbReference type="NCBI Taxonomy" id="2569760"/>
    <lineage>
        <taxon>Bacteria</taxon>
        <taxon>Bacillati</taxon>
        <taxon>Candidatus Sysuimicrobiota</taxon>
        <taxon>Candidatus Sysuimicrobiia</taxon>
        <taxon>Candidatus Sysuimicrobiales</taxon>
        <taxon>Candidatus Segetimicrobiaceae</taxon>
        <taxon>Candidatus Segetimicrobium</taxon>
    </lineage>
</organism>
<dbReference type="PROSITE" id="PS50893">
    <property type="entry name" value="ABC_TRANSPORTER_2"/>
    <property type="match status" value="1"/>
</dbReference>
<dbReference type="InterPro" id="IPR017871">
    <property type="entry name" value="ABC_transporter-like_CS"/>
</dbReference>
<sequence>MNGWLIEVQDLTKVYGEGPAAVHALRGVSLRVRAGEFVAIMGPSGSGKSTFMHLLGCLDHPTSGSYRLAGEEVSRLSRDRLALVRNARIGFVFQSFNLLSRTSALENVELPMLYAGLQRDERARRARVILEQVGLGDRLTHKPSELSGGQQQRVAIARALANGAPLLMADEPTGNLDSTSSADIMALFRRLNKERGITVVLVTHDMQVAAWSNRVVTFRDGLITDDRPVDEVIPASVRQSAGAPAEVRA</sequence>
<protein>
    <submittedName>
        <fullName evidence="5">ABC transporter ATP-binding protein</fullName>
    </submittedName>
</protein>
<dbReference type="SMART" id="SM00382">
    <property type="entry name" value="AAA"/>
    <property type="match status" value="1"/>
</dbReference>
<dbReference type="InterPro" id="IPR003593">
    <property type="entry name" value="AAA+_ATPase"/>
</dbReference>
<dbReference type="InterPro" id="IPR015854">
    <property type="entry name" value="ABC_transpr_LolD-like"/>
</dbReference>
<dbReference type="InterPro" id="IPR003439">
    <property type="entry name" value="ABC_transporter-like_ATP-bd"/>
</dbReference>
<proteinExistence type="predicted"/>
<dbReference type="CDD" id="cd03255">
    <property type="entry name" value="ABC_MJ0796_LolCDE_FtsE"/>
    <property type="match status" value="1"/>
</dbReference>
<feature type="domain" description="ABC transporter" evidence="4">
    <location>
        <begin position="6"/>
        <end position="245"/>
    </location>
</feature>
<dbReference type="FunFam" id="3.40.50.300:FF:000032">
    <property type="entry name" value="Export ABC transporter ATP-binding protein"/>
    <property type="match status" value="1"/>
</dbReference>
<evidence type="ECO:0000313" key="6">
    <source>
        <dbReference type="Proteomes" id="UP000318509"/>
    </source>
</evidence>
<accession>A0A537K0F0</accession>
<dbReference type="GO" id="GO:0005524">
    <property type="term" value="F:ATP binding"/>
    <property type="evidence" value="ECO:0007669"/>
    <property type="project" value="UniProtKB-KW"/>
</dbReference>
<name>A0A537K0F0_9BACT</name>
<dbReference type="GO" id="GO:0098796">
    <property type="term" value="C:membrane protein complex"/>
    <property type="evidence" value="ECO:0007669"/>
    <property type="project" value="UniProtKB-ARBA"/>
</dbReference>
<dbReference type="PANTHER" id="PTHR24220:SF86">
    <property type="entry name" value="ABC TRANSPORTER ABCH.1"/>
    <property type="match status" value="1"/>
</dbReference>
<evidence type="ECO:0000259" key="4">
    <source>
        <dbReference type="PROSITE" id="PS50893"/>
    </source>
</evidence>
<dbReference type="PROSITE" id="PS00211">
    <property type="entry name" value="ABC_TRANSPORTER_1"/>
    <property type="match status" value="1"/>
</dbReference>
<keyword evidence="1" id="KW-0813">Transport</keyword>
<evidence type="ECO:0000256" key="2">
    <source>
        <dbReference type="ARBA" id="ARBA00022741"/>
    </source>
</evidence>